<dbReference type="CDD" id="cd01949">
    <property type="entry name" value="GGDEF"/>
    <property type="match status" value="1"/>
</dbReference>
<dbReference type="InterPro" id="IPR000160">
    <property type="entry name" value="GGDEF_dom"/>
</dbReference>
<dbReference type="GO" id="GO:1902201">
    <property type="term" value="P:negative regulation of bacterial-type flagellum-dependent cell motility"/>
    <property type="evidence" value="ECO:0007669"/>
    <property type="project" value="TreeGrafter"/>
</dbReference>
<dbReference type="GO" id="GO:0005886">
    <property type="term" value="C:plasma membrane"/>
    <property type="evidence" value="ECO:0007669"/>
    <property type="project" value="TreeGrafter"/>
</dbReference>
<dbReference type="PANTHER" id="PTHR45138:SF9">
    <property type="entry name" value="DIGUANYLATE CYCLASE DGCM-RELATED"/>
    <property type="match status" value="1"/>
</dbReference>
<dbReference type="InterPro" id="IPR029787">
    <property type="entry name" value="Nucleotide_cyclase"/>
</dbReference>
<evidence type="ECO:0000256" key="1">
    <source>
        <dbReference type="ARBA" id="ARBA00012528"/>
    </source>
</evidence>
<dbReference type="Pfam" id="PF00990">
    <property type="entry name" value="GGDEF"/>
    <property type="match status" value="1"/>
</dbReference>
<dbReference type="GO" id="GO:0000160">
    <property type="term" value="P:phosphorelay signal transduction system"/>
    <property type="evidence" value="ECO:0007669"/>
    <property type="project" value="InterPro"/>
</dbReference>
<dbReference type="Pfam" id="PF00072">
    <property type="entry name" value="Response_reg"/>
    <property type="match status" value="1"/>
</dbReference>
<sequence length="303" mass="34594">MMKSLIKILLIEDDAQDANIMKLRLERAPNFNHTLEHTTRLENAIERISRGNIDVILTDLILPDSEAKNTISKLKDKAPHIPILVLTGIDDENLEIEFIRSGIEAYLLKSELGQSSLVRMIRYAVERNQLVKELQGKSDDLNRLVLLDSLTELLNRRGFETILTRELAWSRRYKTPLSAFIIQIDDISTTDQTSKELILKHASKTLQNSLRTTDYIARLSDREFMILLPHTKPDPHIKITKRLQTAFKNQPVCFPTGSVILKTIIGSYPIADPEQSEEQIIKAIYASLTTGQKEHKKSMTARK</sequence>
<dbReference type="PANTHER" id="PTHR45138">
    <property type="entry name" value="REGULATORY COMPONENTS OF SENSORY TRANSDUCTION SYSTEM"/>
    <property type="match status" value="1"/>
</dbReference>
<dbReference type="Proteomes" id="UP000178187">
    <property type="component" value="Unassembled WGS sequence"/>
</dbReference>
<reference evidence="6 7" key="1">
    <citation type="journal article" date="2016" name="Nat. Commun.">
        <title>Thousands of microbial genomes shed light on interconnected biogeochemical processes in an aquifer system.</title>
        <authorList>
            <person name="Anantharaman K."/>
            <person name="Brown C.T."/>
            <person name="Hug L.A."/>
            <person name="Sharon I."/>
            <person name="Castelle C.J."/>
            <person name="Probst A.J."/>
            <person name="Thomas B.C."/>
            <person name="Singh A."/>
            <person name="Wilkins M.J."/>
            <person name="Karaoz U."/>
            <person name="Brodie E.L."/>
            <person name="Williams K.H."/>
            <person name="Hubbard S.S."/>
            <person name="Banfield J.F."/>
        </authorList>
    </citation>
    <scope>NUCLEOTIDE SEQUENCE [LARGE SCALE GENOMIC DNA]</scope>
</reference>
<dbReference type="AlphaFoldDB" id="A0A1G1KX77"/>
<name>A0A1G1KX77_9BACT</name>
<feature type="modified residue" description="4-aspartylphosphate" evidence="3">
    <location>
        <position position="59"/>
    </location>
</feature>
<dbReference type="EC" id="2.7.7.65" evidence="1"/>
<comment type="catalytic activity">
    <reaction evidence="2">
        <text>2 GTP = 3',3'-c-di-GMP + 2 diphosphate</text>
        <dbReference type="Rhea" id="RHEA:24898"/>
        <dbReference type="ChEBI" id="CHEBI:33019"/>
        <dbReference type="ChEBI" id="CHEBI:37565"/>
        <dbReference type="ChEBI" id="CHEBI:58805"/>
        <dbReference type="EC" id="2.7.7.65"/>
    </reaction>
</comment>
<dbReference type="Gene3D" id="3.30.70.270">
    <property type="match status" value="1"/>
</dbReference>
<dbReference type="InterPro" id="IPR011006">
    <property type="entry name" value="CheY-like_superfamily"/>
</dbReference>
<protein>
    <recommendedName>
        <fullName evidence="1">diguanylate cyclase</fullName>
        <ecNumber evidence="1">2.7.7.65</ecNumber>
    </recommendedName>
</protein>
<feature type="domain" description="Response regulatory" evidence="4">
    <location>
        <begin position="7"/>
        <end position="124"/>
    </location>
</feature>
<dbReference type="SMART" id="SM00448">
    <property type="entry name" value="REC"/>
    <property type="match status" value="1"/>
</dbReference>
<dbReference type="PROSITE" id="PS50887">
    <property type="entry name" value="GGDEF"/>
    <property type="match status" value="1"/>
</dbReference>
<evidence type="ECO:0000259" key="4">
    <source>
        <dbReference type="PROSITE" id="PS50110"/>
    </source>
</evidence>
<evidence type="ECO:0000256" key="3">
    <source>
        <dbReference type="PROSITE-ProRule" id="PRU00169"/>
    </source>
</evidence>
<evidence type="ECO:0000313" key="7">
    <source>
        <dbReference type="Proteomes" id="UP000178187"/>
    </source>
</evidence>
<accession>A0A1G1KX77</accession>
<feature type="domain" description="GGDEF" evidence="5">
    <location>
        <begin position="175"/>
        <end position="303"/>
    </location>
</feature>
<gene>
    <name evidence="6" type="ORF">A3G33_09480</name>
</gene>
<dbReference type="SUPFAM" id="SSF55073">
    <property type="entry name" value="Nucleotide cyclase"/>
    <property type="match status" value="1"/>
</dbReference>
<keyword evidence="3" id="KW-0597">Phosphoprotein</keyword>
<comment type="caution">
    <text evidence="6">The sequence shown here is derived from an EMBL/GenBank/DDBJ whole genome shotgun (WGS) entry which is preliminary data.</text>
</comment>
<organism evidence="6 7">
    <name type="scientific">Candidatus Danuiimicrobium aquiferis</name>
    <dbReference type="NCBI Taxonomy" id="1801832"/>
    <lineage>
        <taxon>Bacteria</taxon>
        <taxon>Pseudomonadati</taxon>
        <taxon>Candidatus Omnitrophota</taxon>
        <taxon>Candidatus Danuiimicrobium</taxon>
    </lineage>
</organism>
<evidence type="ECO:0000259" key="5">
    <source>
        <dbReference type="PROSITE" id="PS50887"/>
    </source>
</evidence>
<dbReference type="InterPro" id="IPR043128">
    <property type="entry name" value="Rev_trsase/Diguanyl_cyclase"/>
</dbReference>
<dbReference type="NCBIfam" id="TIGR00254">
    <property type="entry name" value="GGDEF"/>
    <property type="match status" value="1"/>
</dbReference>
<evidence type="ECO:0000313" key="6">
    <source>
        <dbReference type="EMBL" id="OGW97412.1"/>
    </source>
</evidence>
<dbReference type="Gene3D" id="3.40.50.2300">
    <property type="match status" value="1"/>
</dbReference>
<dbReference type="GO" id="GO:0043709">
    <property type="term" value="P:cell adhesion involved in single-species biofilm formation"/>
    <property type="evidence" value="ECO:0007669"/>
    <property type="project" value="TreeGrafter"/>
</dbReference>
<dbReference type="InterPro" id="IPR050469">
    <property type="entry name" value="Diguanylate_Cyclase"/>
</dbReference>
<dbReference type="EMBL" id="MHFR01000042">
    <property type="protein sequence ID" value="OGW97412.1"/>
    <property type="molecule type" value="Genomic_DNA"/>
</dbReference>
<dbReference type="CDD" id="cd00156">
    <property type="entry name" value="REC"/>
    <property type="match status" value="1"/>
</dbReference>
<proteinExistence type="predicted"/>
<dbReference type="InterPro" id="IPR001789">
    <property type="entry name" value="Sig_transdc_resp-reg_receiver"/>
</dbReference>
<dbReference type="SMART" id="SM00267">
    <property type="entry name" value="GGDEF"/>
    <property type="match status" value="1"/>
</dbReference>
<dbReference type="GO" id="GO:0052621">
    <property type="term" value="F:diguanylate cyclase activity"/>
    <property type="evidence" value="ECO:0007669"/>
    <property type="project" value="UniProtKB-EC"/>
</dbReference>
<dbReference type="SUPFAM" id="SSF52172">
    <property type="entry name" value="CheY-like"/>
    <property type="match status" value="1"/>
</dbReference>
<dbReference type="PROSITE" id="PS50110">
    <property type="entry name" value="RESPONSE_REGULATORY"/>
    <property type="match status" value="1"/>
</dbReference>
<evidence type="ECO:0000256" key="2">
    <source>
        <dbReference type="ARBA" id="ARBA00034247"/>
    </source>
</evidence>